<reference evidence="3" key="2">
    <citation type="journal article" date="2021" name="PeerJ">
        <title>Extensive microbial diversity within the chicken gut microbiome revealed by metagenomics and culture.</title>
        <authorList>
            <person name="Gilroy R."/>
            <person name="Ravi A."/>
            <person name="Getino M."/>
            <person name="Pursley I."/>
            <person name="Horton D.L."/>
            <person name="Alikhan N.F."/>
            <person name="Baker D."/>
            <person name="Gharbi K."/>
            <person name="Hall N."/>
            <person name="Watson M."/>
            <person name="Adriaenssens E.M."/>
            <person name="Foster-Nyarko E."/>
            <person name="Jarju S."/>
            <person name="Secka A."/>
            <person name="Antonio M."/>
            <person name="Oren A."/>
            <person name="Chaudhuri R.R."/>
            <person name="La Ragione R."/>
            <person name="Hildebrand F."/>
            <person name="Pallen M.J."/>
        </authorList>
    </citation>
    <scope>NUCLEOTIDE SEQUENCE</scope>
    <source>
        <strain evidence="3">7293</strain>
    </source>
</reference>
<dbReference type="NCBIfam" id="NF001159">
    <property type="entry name" value="PRK00150.1-3"/>
    <property type="match status" value="1"/>
</dbReference>
<comment type="function">
    <text evidence="2">Removes the formyl group from the N-terminal Met of newly synthesized proteins. Requires at least a dipeptide for an efficient rate of reaction. N-terminal L-methionine is a prerequisite for activity but the enzyme has broad specificity at other positions.</text>
</comment>
<reference evidence="3" key="1">
    <citation type="submission" date="2020-10" db="EMBL/GenBank/DDBJ databases">
        <authorList>
            <person name="Gilroy R."/>
        </authorList>
    </citation>
    <scope>NUCLEOTIDE SEQUENCE</scope>
    <source>
        <strain evidence="3">7293</strain>
    </source>
</reference>
<comment type="cofactor">
    <cofactor evidence="2">
        <name>Fe(2+)</name>
        <dbReference type="ChEBI" id="CHEBI:29033"/>
    </cofactor>
    <text evidence="2">Binds 1 Fe(2+) ion.</text>
</comment>
<dbReference type="Proteomes" id="UP000823615">
    <property type="component" value="Unassembled WGS sequence"/>
</dbReference>
<dbReference type="InterPro" id="IPR036821">
    <property type="entry name" value="Peptide_deformylase_sf"/>
</dbReference>
<dbReference type="CDD" id="cd00487">
    <property type="entry name" value="Pep_deformylase"/>
    <property type="match status" value="1"/>
</dbReference>
<dbReference type="EMBL" id="JADIMT010000069">
    <property type="protein sequence ID" value="MBO8436500.1"/>
    <property type="molecule type" value="Genomic_DNA"/>
</dbReference>
<dbReference type="AlphaFoldDB" id="A0A9D9E0M2"/>
<dbReference type="NCBIfam" id="TIGR00079">
    <property type="entry name" value="pept_deformyl"/>
    <property type="match status" value="1"/>
</dbReference>
<evidence type="ECO:0000256" key="1">
    <source>
        <dbReference type="ARBA" id="ARBA00010759"/>
    </source>
</evidence>
<feature type="binding site" evidence="2">
    <location>
        <position position="88"/>
    </location>
    <ligand>
        <name>Fe cation</name>
        <dbReference type="ChEBI" id="CHEBI:24875"/>
    </ligand>
</feature>
<comment type="catalytic activity">
    <reaction evidence="2">
        <text>N-terminal N-formyl-L-methionyl-[peptide] + H2O = N-terminal L-methionyl-[peptide] + formate</text>
        <dbReference type="Rhea" id="RHEA:24420"/>
        <dbReference type="Rhea" id="RHEA-COMP:10639"/>
        <dbReference type="Rhea" id="RHEA-COMP:10640"/>
        <dbReference type="ChEBI" id="CHEBI:15377"/>
        <dbReference type="ChEBI" id="CHEBI:15740"/>
        <dbReference type="ChEBI" id="CHEBI:49298"/>
        <dbReference type="ChEBI" id="CHEBI:64731"/>
        <dbReference type="EC" id="3.5.1.88"/>
    </reaction>
</comment>
<comment type="caution">
    <text evidence="3">The sequence shown here is derived from an EMBL/GenBank/DDBJ whole genome shotgun (WGS) entry which is preliminary data.</text>
</comment>
<dbReference type="PANTHER" id="PTHR10458">
    <property type="entry name" value="PEPTIDE DEFORMYLASE"/>
    <property type="match status" value="1"/>
</dbReference>
<dbReference type="SUPFAM" id="SSF56420">
    <property type="entry name" value="Peptide deformylase"/>
    <property type="match status" value="1"/>
</dbReference>
<organism evidence="3 4">
    <name type="scientific">Candidatus Ornithospirochaeta stercoripullorum</name>
    <dbReference type="NCBI Taxonomy" id="2840899"/>
    <lineage>
        <taxon>Bacteria</taxon>
        <taxon>Pseudomonadati</taxon>
        <taxon>Spirochaetota</taxon>
        <taxon>Spirochaetia</taxon>
        <taxon>Spirochaetales</taxon>
        <taxon>Spirochaetaceae</taxon>
        <taxon>Spirochaetaceae incertae sedis</taxon>
        <taxon>Candidatus Ornithospirochaeta</taxon>
    </lineage>
</organism>
<dbReference type="HAMAP" id="MF_00163">
    <property type="entry name" value="Pep_deformylase"/>
    <property type="match status" value="1"/>
</dbReference>
<dbReference type="PANTHER" id="PTHR10458:SF22">
    <property type="entry name" value="PEPTIDE DEFORMYLASE"/>
    <property type="match status" value="1"/>
</dbReference>
<comment type="similarity">
    <text evidence="1 2">Belongs to the polypeptide deformylase family.</text>
</comment>
<proteinExistence type="inferred from homology"/>
<accession>A0A9D9E0M2</accession>
<keyword evidence="2" id="KW-0408">Iron</keyword>
<dbReference type="Gene3D" id="3.90.45.10">
    <property type="entry name" value="Peptide deformylase"/>
    <property type="match status" value="1"/>
</dbReference>
<gene>
    <name evidence="2 3" type="primary">def</name>
    <name evidence="3" type="ORF">IAA97_05935</name>
</gene>
<dbReference type="GO" id="GO:0046872">
    <property type="term" value="F:metal ion binding"/>
    <property type="evidence" value="ECO:0007669"/>
    <property type="project" value="UniProtKB-KW"/>
</dbReference>
<evidence type="ECO:0000313" key="4">
    <source>
        <dbReference type="Proteomes" id="UP000823615"/>
    </source>
</evidence>
<dbReference type="PRINTS" id="PR01576">
    <property type="entry name" value="PDEFORMYLASE"/>
</dbReference>
<feature type="binding site" evidence="2">
    <location>
        <position position="134"/>
    </location>
    <ligand>
        <name>Fe cation</name>
        <dbReference type="ChEBI" id="CHEBI:24875"/>
    </ligand>
</feature>
<sequence length="170" mass="19312">MLDIYKLGDEVLREECSDVTEFDDSLKMLAEAMIDTLEEADGVGLAGPQVGVSKKIFVVHIRGNEPIVFVNPQITATSMETGVYEEGCLSIPGVYHDVIRPVRVSIQAQDLKGKVFNIDADGPLARVIQHENDHLYGKLYIDHLDERERDKVVHQYEKKNRIRRHQKSRV</sequence>
<dbReference type="EC" id="3.5.1.88" evidence="2"/>
<protein>
    <recommendedName>
        <fullName evidence="2">Peptide deformylase</fullName>
        <shortName evidence="2">PDF</shortName>
        <ecNumber evidence="2">3.5.1.88</ecNumber>
    </recommendedName>
    <alternativeName>
        <fullName evidence="2">Polypeptide deformylase</fullName>
    </alternativeName>
</protein>
<evidence type="ECO:0000313" key="3">
    <source>
        <dbReference type="EMBL" id="MBO8436500.1"/>
    </source>
</evidence>
<feature type="binding site" evidence="2">
    <location>
        <position position="130"/>
    </location>
    <ligand>
        <name>Fe cation</name>
        <dbReference type="ChEBI" id="CHEBI:24875"/>
    </ligand>
</feature>
<evidence type="ECO:0000256" key="2">
    <source>
        <dbReference type="HAMAP-Rule" id="MF_00163"/>
    </source>
</evidence>
<dbReference type="GO" id="GO:0042586">
    <property type="term" value="F:peptide deformylase activity"/>
    <property type="evidence" value="ECO:0007669"/>
    <property type="project" value="UniProtKB-UniRule"/>
</dbReference>
<keyword evidence="2" id="KW-0648">Protein biosynthesis</keyword>
<dbReference type="InterPro" id="IPR023635">
    <property type="entry name" value="Peptide_deformylase"/>
</dbReference>
<dbReference type="Pfam" id="PF01327">
    <property type="entry name" value="Pep_deformylase"/>
    <property type="match status" value="1"/>
</dbReference>
<dbReference type="PIRSF" id="PIRSF004749">
    <property type="entry name" value="Pep_def"/>
    <property type="match status" value="1"/>
</dbReference>
<feature type="active site" evidence="2">
    <location>
        <position position="131"/>
    </location>
</feature>
<name>A0A9D9E0M2_9SPIO</name>
<dbReference type="GO" id="GO:0006412">
    <property type="term" value="P:translation"/>
    <property type="evidence" value="ECO:0007669"/>
    <property type="project" value="UniProtKB-UniRule"/>
</dbReference>
<keyword evidence="2" id="KW-0479">Metal-binding</keyword>
<keyword evidence="2 3" id="KW-0378">Hydrolase</keyword>